<keyword evidence="2" id="KW-1185">Reference proteome</keyword>
<organism evidence="1 2">
    <name type="scientific">Cuscuta epithymum</name>
    <dbReference type="NCBI Taxonomy" id="186058"/>
    <lineage>
        <taxon>Eukaryota</taxon>
        <taxon>Viridiplantae</taxon>
        <taxon>Streptophyta</taxon>
        <taxon>Embryophyta</taxon>
        <taxon>Tracheophyta</taxon>
        <taxon>Spermatophyta</taxon>
        <taxon>Magnoliopsida</taxon>
        <taxon>eudicotyledons</taxon>
        <taxon>Gunneridae</taxon>
        <taxon>Pentapetalae</taxon>
        <taxon>asterids</taxon>
        <taxon>lamiids</taxon>
        <taxon>Solanales</taxon>
        <taxon>Convolvulaceae</taxon>
        <taxon>Cuscuteae</taxon>
        <taxon>Cuscuta</taxon>
        <taxon>Cuscuta subgen. Cuscuta</taxon>
    </lineage>
</organism>
<name>A0AAV0DGU5_9ASTE</name>
<dbReference type="EMBL" id="CAMAPF010000109">
    <property type="protein sequence ID" value="CAH9101159.1"/>
    <property type="molecule type" value="Genomic_DNA"/>
</dbReference>
<accession>A0AAV0DGU5</accession>
<proteinExistence type="predicted"/>
<reference evidence="1" key="1">
    <citation type="submission" date="2022-07" db="EMBL/GenBank/DDBJ databases">
        <authorList>
            <person name="Macas J."/>
            <person name="Novak P."/>
            <person name="Neumann P."/>
        </authorList>
    </citation>
    <scope>NUCLEOTIDE SEQUENCE</scope>
</reference>
<comment type="caution">
    <text evidence="1">The sequence shown here is derived from an EMBL/GenBank/DDBJ whole genome shotgun (WGS) entry which is preliminary data.</text>
</comment>
<evidence type="ECO:0000313" key="1">
    <source>
        <dbReference type="EMBL" id="CAH9101159.1"/>
    </source>
</evidence>
<dbReference type="AlphaFoldDB" id="A0AAV0DGU5"/>
<dbReference type="Proteomes" id="UP001152523">
    <property type="component" value="Unassembled WGS sequence"/>
</dbReference>
<gene>
    <name evidence="1" type="ORF">CEPIT_LOCUS15538</name>
</gene>
<protein>
    <submittedName>
        <fullName evidence="1">Uncharacterized protein</fullName>
    </submittedName>
</protein>
<evidence type="ECO:0000313" key="2">
    <source>
        <dbReference type="Proteomes" id="UP001152523"/>
    </source>
</evidence>
<sequence>MDAIGTEDYALLYEQYLLREKEEKLKVGTKPAADVVKTFLLIESSPVIPSAIVEESSVVSANAVSSEDGYEVGLGMDVVGYGIERAMWSFSRVAEDGAATVMGGGT</sequence>